<dbReference type="STRING" id="1462526.BN990_01258"/>
<accession>A0A024Q900</accession>
<reference evidence="2 3" key="1">
    <citation type="submission" date="2014-03" db="EMBL/GenBank/DDBJ databases">
        <authorList>
            <person name="Urmite Genomes U."/>
        </authorList>
    </citation>
    <scope>NUCLEOTIDE SEQUENCE [LARGE SCALE GENOMIC DNA]</scope>
    <source>
        <strain evidence="2 3">Vm-5</strain>
    </source>
</reference>
<organism evidence="2 3">
    <name type="scientific">Virgibacillus massiliensis</name>
    <dbReference type="NCBI Taxonomy" id="1462526"/>
    <lineage>
        <taxon>Bacteria</taxon>
        <taxon>Bacillati</taxon>
        <taxon>Bacillota</taxon>
        <taxon>Bacilli</taxon>
        <taxon>Bacillales</taxon>
        <taxon>Bacillaceae</taxon>
        <taxon>Virgibacillus</taxon>
    </lineage>
</organism>
<name>A0A024Q900_9BACI</name>
<evidence type="ECO:0000313" key="3">
    <source>
        <dbReference type="Proteomes" id="UP000028875"/>
    </source>
</evidence>
<dbReference type="Proteomes" id="UP000028875">
    <property type="component" value="Unassembled WGS sequence"/>
</dbReference>
<dbReference type="InterPro" id="IPR027393">
    <property type="entry name" value="Virus_scaffolding_prot_C"/>
</dbReference>
<keyword evidence="3" id="KW-1185">Reference proteome</keyword>
<dbReference type="OrthoDB" id="2930704at2"/>
<dbReference type="InterPro" id="IPR014957">
    <property type="entry name" value="IDEAL_dom"/>
</dbReference>
<evidence type="ECO:0000313" key="2">
    <source>
        <dbReference type="EMBL" id="CDQ38978.1"/>
    </source>
</evidence>
<dbReference type="eggNOG" id="ENOG5032URS">
    <property type="taxonomic scope" value="Bacteria"/>
</dbReference>
<dbReference type="EMBL" id="CCDP010000001">
    <property type="protein sequence ID" value="CDQ38978.1"/>
    <property type="molecule type" value="Genomic_DNA"/>
</dbReference>
<feature type="domain" description="IDEAL" evidence="1">
    <location>
        <begin position="123"/>
        <end position="142"/>
    </location>
</feature>
<protein>
    <submittedName>
        <fullName evidence="2">IDEAL domain protein</fullName>
    </submittedName>
</protein>
<comment type="caution">
    <text evidence="2">The sequence shown here is derived from an EMBL/GenBank/DDBJ whole genome shotgun (WGS) entry which is preliminary data.</text>
</comment>
<dbReference type="AlphaFoldDB" id="A0A024Q900"/>
<dbReference type="RefSeq" id="WP_021289133.1">
    <property type="nucleotide sequence ID" value="NZ_BNER01000003.1"/>
</dbReference>
<proteinExistence type="predicted"/>
<dbReference type="Gene3D" id="4.10.810.10">
    <property type="entry name" value="Virus Scaffolding Protein, Chain A"/>
    <property type="match status" value="1"/>
</dbReference>
<gene>
    <name evidence="2" type="ORF">BN990_01258</name>
</gene>
<sequence length="146" mass="17080">MRYAKSSRPNSIKFDQDYLYVNIRNIDFSFNYNGKTFTYVPSAGKEIIINQKTLALENARTLFAFGHRTETIYLNLSYLLHMPSFVKELNIILANRDYAIKTAAYASNYTNDLIIDQLEQWNVKRLIDKALDNKDEHAFNELLKLL</sequence>
<reference evidence="3" key="2">
    <citation type="submission" date="2014-05" db="EMBL/GenBank/DDBJ databases">
        <title>Draft genome sequence of Virgibacillus massiliensis Vm-5.</title>
        <authorList>
            <person name="Khelaifia S."/>
            <person name="Croce O."/>
            <person name="Lagier J.C."/>
            <person name="Raoult D."/>
        </authorList>
    </citation>
    <scope>NUCLEOTIDE SEQUENCE [LARGE SCALE GENOMIC DNA]</scope>
    <source>
        <strain evidence="3">Vm-5</strain>
    </source>
</reference>
<dbReference type="Pfam" id="PF08858">
    <property type="entry name" value="IDEAL"/>
    <property type="match status" value="1"/>
</dbReference>
<evidence type="ECO:0000259" key="1">
    <source>
        <dbReference type="Pfam" id="PF08858"/>
    </source>
</evidence>